<reference evidence="1 2" key="1">
    <citation type="submission" date="2015-05" db="EMBL/GenBank/DDBJ databases">
        <title>Draft genome sequence of Microvirga vignae strain BR3299, a novel nitrogen fixing bacteria isolated from Brazil semi-aired region.</title>
        <authorList>
            <person name="Zilli J.E."/>
            <person name="Passos S.R."/>
            <person name="Leite J."/>
            <person name="Baldani J.I."/>
            <person name="Xavier G.R."/>
            <person name="Rumjaneck N.G."/>
            <person name="Simoes-Araujo J.L."/>
        </authorList>
    </citation>
    <scope>NUCLEOTIDE SEQUENCE [LARGE SCALE GENOMIC DNA]</scope>
    <source>
        <strain evidence="1 2">BR3299</strain>
    </source>
</reference>
<dbReference type="RefSeq" id="WP_047190308.1">
    <property type="nucleotide sequence ID" value="NZ_LCYG01000043.1"/>
</dbReference>
<name>A0A0H1R9P1_9HYPH</name>
<dbReference type="OrthoDB" id="8091495at2"/>
<protein>
    <submittedName>
        <fullName evidence="1">Uncharacterized protein</fullName>
    </submittedName>
</protein>
<comment type="caution">
    <text evidence="1">The sequence shown here is derived from an EMBL/GenBank/DDBJ whole genome shotgun (WGS) entry which is preliminary data.</text>
</comment>
<dbReference type="AlphaFoldDB" id="A0A0H1R9P1"/>
<evidence type="ECO:0000313" key="2">
    <source>
        <dbReference type="Proteomes" id="UP000035489"/>
    </source>
</evidence>
<dbReference type="EMBL" id="LCYG01000043">
    <property type="protein sequence ID" value="KLK91898.1"/>
    <property type="molecule type" value="Genomic_DNA"/>
</dbReference>
<dbReference type="Proteomes" id="UP000035489">
    <property type="component" value="Unassembled WGS sequence"/>
</dbReference>
<keyword evidence="2" id="KW-1185">Reference proteome</keyword>
<proteinExistence type="predicted"/>
<dbReference type="PATRIC" id="fig|1225564.3.peg.4614"/>
<accession>A0A0H1R9P1</accession>
<organism evidence="1 2">
    <name type="scientific">Microvirga vignae</name>
    <dbReference type="NCBI Taxonomy" id="1225564"/>
    <lineage>
        <taxon>Bacteria</taxon>
        <taxon>Pseudomonadati</taxon>
        <taxon>Pseudomonadota</taxon>
        <taxon>Alphaproteobacteria</taxon>
        <taxon>Hyphomicrobiales</taxon>
        <taxon>Methylobacteriaceae</taxon>
        <taxon>Microvirga</taxon>
    </lineage>
</organism>
<sequence length="72" mass="8057">MTRSTPSPRRVVFQYLVPVHVEVDDGLVTRVTISDETPVHDPVIVDGDPAYLDEAVRAADDGQSWPSWQFGY</sequence>
<evidence type="ECO:0000313" key="1">
    <source>
        <dbReference type="EMBL" id="KLK91898.1"/>
    </source>
</evidence>
<gene>
    <name evidence="1" type="ORF">AA309_17505</name>
</gene>